<reference evidence="3 4" key="1">
    <citation type="submission" date="2023-08" db="EMBL/GenBank/DDBJ databases">
        <title>Genome sequence of Thermaerobacter compostii strain Ins1, a spore-forming filamentous bacterium isolated from a deep geothermal reservoir.</title>
        <authorList>
            <person name="Bregnard D."/>
            <person name="Gonzalez D."/>
            <person name="Junier P."/>
        </authorList>
    </citation>
    <scope>NUCLEOTIDE SEQUENCE [LARGE SCALE GENOMIC DNA]</scope>
    <source>
        <strain evidence="3 4">Ins1</strain>
    </source>
</reference>
<dbReference type="Pfam" id="PF00561">
    <property type="entry name" value="Abhydrolase_1"/>
    <property type="match status" value="1"/>
</dbReference>
<name>A0ABZ0QLT5_9FIRM</name>
<dbReference type="EMBL" id="CP132508">
    <property type="protein sequence ID" value="WPD18465.1"/>
    <property type="molecule type" value="Genomic_DNA"/>
</dbReference>
<feature type="region of interest" description="Disordered" evidence="1">
    <location>
        <begin position="207"/>
        <end position="245"/>
    </location>
</feature>
<dbReference type="SUPFAM" id="SSF53474">
    <property type="entry name" value="alpha/beta-Hydrolases"/>
    <property type="match status" value="1"/>
</dbReference>
<evidence type="ECO:0000313" key="4">
    <source>
        <dbReference type="Proteomes" id="UP001304683"/>
    </source>
</evidence>
<dbReference type="RefSeq" id="WP_318750300.1">
    <property type="nucleotide sequence ID" value="NZ_CP132508.1"/>
</dbReference>
<sequence length="245" mass="25729">MPVPLLLHGIPVTSSVWRPVLGPLSRLGRVLAPDLPLVTAPEAAPVDPEDWFHWLDVHVLGTVRDPVVLMVHDVGGPVGLYWAVRRPERLAGLVIMNTSVHPGATPWGSLLKVPGLVPALFALTLSPPLFGWQMHTLFGLSDEDRIAEYRAAYASRQCRRALARGRRLGTGVTGRGGEATPAVLSRASAVGFARPLDLPVEALRRMLPAGPASGPRGQASPGGPLPSTGSSGGSGAPRGGLRHGL</sequence>
<evidence type="ECO:0000256" key="1">
    <source>
        <dbReference type="SAM" id="MobiDB-lite"/>
    </source>
</evidence>
<dbReference type="InterPro" id="IPR029058">
    <property type="entry name" value="AB_hydrolase_fold"/>
</dbReference>
<accession>A0ABZ0QLT5</accession>
<feature type="compositionally biased region" description="Gly residues" evidence="1">
    <location>
        <begin position="230"/>
        <end position="239"/>
    </location>
</feature>
<dbReference type="InterPro" id="IPR000073">
    <property type="entry name" value="AB_hydrolase_1"/>
</dbReference>
<dbReference type="Proteomes" id="UP001304683">
    <property type="component" value="Chromosome"/>
</dbReference>
<proteinExistence type="predicted"/>
<dbReference type="Gene3D" id="3.40.50.1820">
    <property type="entry name" value="alpha/beta hydrolase"/>
    <property type="match status" value="1"/>
</dbReference>
<evidence type="ECO:0000259" key="2">
    <source>
        <dbReference type="Pfam" id="PF00561"/>
    </source>
</evidence>
<organism evidence="3 4">
    <name type="scientific">Thermaerobacter composti</name>
    <dbReference type="NCBI Taxonomy" id="554949"/>
    <lineage>
        <taxon>Bacteria</taxon>
        <taxon>Bacillati</taxon>
        <taxon>Bacillota</taxon>
        <taxon>Clostridia</taxon>
        <taxon>Eubacteriales</taxon>
        <taxon>Clostridiales Family XVII. Incertae Sedis</taxon>
        <taxon>Thermaerobacter</taxon>
    </lineage>
</organism>
<evidence type="ECO:0000313" key="3">
    <source>
        <dbReference type="EMBL" id="WPD18465.1"/>
    </source>
</evidence>
<gene>
    <name evidence="3" type="ORF">Q5761_08825</name>
</gene>
<protein>
    <recommendedName>
        <fullName evidence="2">AB hydrolase-1 domain-containing protein</fullName>
    </recommendedName>
</protein>
<feature type="domain" description="AB hydrolase-1" evidence="2">
    <location>
        <begin position="5"/>
        <end position="109"/>
    </location>
</feature>
<keyword evidence="4" id="KW-1185">Reference proteome</keyword>
<feature type="compositionally biased region" description="Low complexity" evidence="1">
    <location>
        <begin position="219"/>
        <end position="229"/>
    </location>
</feature>